<dbReference type="InParanoid" id="A0A061ENQ1"/>
<proteinExistence type="predicted"/>
<keyword evidence="3" id="KW-1185">Reference proteome</keyword>
<evidence type="ECO:0000313" key="3">
    <source>
        <dbReference type="Proteomes" id="UP000026915"/>
    </source>
</evidence>
<dbReference type="KEGG" id="tcc:18603365"/>
<sequence length="307" mass="35313">MVACEIPAEIQVPVKVMGFFDLQLPVRQTAPPTKNPKHLDFPPKEAWEPVRLLGSCNGLAAVALNATEDLFIWNPTTGDYRKLPDPFLSSEAYLSQLFVYGFGYDSSTDVYKLFLGRTEGVVQSSMEAEIFSLRRNSWRMIENPPYLETNYSNNGTETPCSFVNEALLWLVGWSMSFNREFHDILYFDSAGENFDESSPLHWRGNPFNLRFCLTFSIASLFPSHSWWVMEDFGSTGSWTRLLRTESNYLCSFQAFRLSERRAVLLIIRDEDDDDDDEAKFKKFSIRKDPEQCEAVADMESLVSPHFY</sequence>
<organism evidence="2 3">
    <name type="scientific">Theobroma cacao</name>
    <name type="common">Cacao</name>
    <name type="synonym">Cocoa</name>
    <dbReference type="NCBI Taxonomy" id="3641"/>
    <lineage>
        <taxon>Eukaryota</taxon>
        <taxon>Viridiplantae</taxon>
        <taxon>Streptophyta</taxon>
        <taxon>Embryophyta</taxon>
        <taxon>Tracheophyta</taxon>
        <taxon>Spermatophyta</taxon>
        <taxon>Magnoliopsida</taxon>
        <taxon>eudicotyledons</taxon>
        <taxon>Gunneridae</taxon>
        <taxon>Pentapetalae</taxon>
        <taxon>rosids</taxon>
        <taxon>malvids</taxon>
        <taxon>Malvales</taxon>
        <taxon>Malvaceae</taxon>
        <taxon>Byttnerioideae</taxon>
        <taxon>Theobroma</taxon>
    </lineage>
</organism>
<reference evidence="2 3" key="1">
    <citation type="journal article" date="2013" name="Genome Biol.">
        <title>The genome sequence of the most widely cultivated cacao type and its use to identify candidate genes regulating pod color.</title>
        <authorList>
            <person name="Motamayor J.C."/>
            <person name="Mockaitis K."/>
            <person name="Schmutz J."/>
            <person name="Haiminen N."/>
            <person name="Iii D.L."/>
            <person name="Cornejo O."/>
            <person name="Findley S.D."/>
            <person name="Zheng P."/>
            <person name="Utro F."/>
            <person name="Royaert S."/>
            <person name="Saski C."/>
            <person name="Jenkins J."/>
            <person name="Podicheti R."/>
            <person name="Zhao M."/>
            <person name="Scheffler B.E."/>
            <person name="Stack J.C."/>
            <person name="Feltus F.A."/>
            <person name="Mustiga G.M."/>
            <person name="Amores F."/>
            <person name="Phillips W."/>
            <person name="Marelli J.P."/>
            <person name="May G.D."/>
            <person name="Shapiro H."/>
            <person name="Ma J."/>
            <person name="Bustamante C.D."/>
            <person name="Schnell R.J."/>
            <person name="Main D."/>
            <person name="Gilbert D."/>
            <person name="Parida L."/>
            <person name="Kuhn D.N."/>
        </authorList>
    </citation>
    <scope>NUCLEOTIDE SEQUENCE [LARGE SCALE GENOMIC DNA]</scope>
    <source>
        <strain evidence="3">cv. Matina 1-6</strain>
    </source>
</reference>
<dbReference type="Proteomes" id="UP000026915">
    <property type="component" value="Chromosome 4"/>
</dbReference>
<evidence type="ECO:0000313" key="2">
    <source>
        <dbReference type="EMBL" id="EOY06273.1"/>
    </source>
</evidence>
<name>A0A061ENQ1_THECC</name>
<protein>
    <recommendedName>
        <fullName evidence="1">F-box associated beta-propeller type 1 domain-containing protein</fullName>
    </recommendedName>
</protein>
<dbReference type="Pfam" id="PF07734">
    <property type="entry name" value="FBA_1"/>
    <property type="match status" value="1"/>
</dbReference>
<accession>A0A061ENQ1</accession>
<gene>
    <name evidence="2" type="ORF">TCM_021060</name>
</gene>
<feature type="domain" description="F-box associated beta-propeller type 1" evidence="1">
    <location>
        <begin position="53"/>
        <end position="291"/>
    </location>
</feature>
<dbReference type="PANTHER" id="PTHR31672">
    <property type="entry name" value="BNACNNG10540D PROTEIN"/>
    <property type="match status" value="1"/>
</dbReference>
<dbReference type="PANTHER" id="PTHR31672:SF13">
    <property type="entry name" value="F-BOX PROTEIN CPR30-LIKE"/>
    <property type="match status" value="1"/>
</dbReference>
<dbReference type="Gramene" id="EOY06273">
    <property type="protein sequence ID" value="EOY06273"/>
    <property type="gene ID" value="TCM_021060"/>
</dbReference>
<dbReference type="InterPro" id="IPR050796">
    <property type="entry name" value="SCF_F-box_component"/>
</dbReference>
<dbReference type="HOGENOM" id="CLU_027176_1_4_1"/>
<dbReference type="EMBL" id="CM001882">
    <property type="protein sequence ID" value="EOY06273.1"/>
    <property type="molecule type" value="Genomic_DNA"/>
</dbReference>
<dbReference type="AlphaFoldDB" id="A0A061ENQ1"/>
<dbReference type="Gramene" id="Tc04v2_t022070.1">
    <property type="protein sequence ID" value="Tc04v2_p022070.1"/>
    <property type="gene ID" value="Tc04v2_g022070"/>
</dbReference>
<dbReference type="InterPro" id="IPR017451">
    <property type="entry name" value="F-box-assoc_interact_dom"/>
</dbReference>
<dbReference type="OrthoDB" id="1086486at2759"/>
<dbReference type="NCBIfam" id="TIGR01640">
    <property type="entry name" value="F_box_assoc_1"/>
    <property type="match status" value="1"/>
</dbReference>
<dbReference type="InterPro" id="IPR006527">
    <property type="entry name" value="F-box-assoc_dom_typ1"/>
</dbReference>
<evidence type="ECO:0000259" key="1">
    <source>
        <dbReference type="Pfam" id="PF07734"/>
    </source>
</evidence>
<dbReference type="OMA" id="WRMIENP"/>